<reference evidence="2" key="1">
    <citation type="submission" date="2015-05" db="EMBL/GenBank/DDBJ databases">
        <authorList>
            <person name="Urmite Genomes"/>
        </authorList>
    </citation>
    <scope>NUCLEOTIDE SEQUENCE [LARGE SCALE GENOMIC DNA]</scope>
    <source>
        <strain evidence="2">LF1</strain>
    </source>
</reference>
<dbReference type="PANTHER" id="PTHR40051:SF1">
    <property type="entry name" value="YOLD-LIKE FAMILY PROTEIN"/>
    <property type="match status" value="1"/>
</dbReference>
<sequence length="112" mass="13298">MAIRDRGMMKWQAAFQLPELAKTQRDFWRYTERQAKPIIDEHEAEEFDLRIIYAMEYDHSVKLTVWDDGFTLDITGRIHYVDPITHELRIEVMLGGVERVSFDSIVRVKVVN</sequence>
<dbReference type="Pfam" id="PF08863">
    <property type="entry name" value="YolD"/>
    <property type="match status" value="1"/>
</dbReference>
<accession>A0A0U1P2L1</accession>
<dbReference type="AlphaFoldDB" id="A0A0U1P2L1"/>
<dbReference type="STRING" id="1499688.BN000_04592"/>
<name>A0A0U1P2L1_9BACI</name>
<dbReference type="EMBL" id="CVRB01000005">
    <property type="protein sequence ID" value="CRK84554.1"/>
    <property type="molecule type" value="Genomic_DNA"/>
</dbReference>
<dbReference type="PANTHER" id="PTHR40051">
    <property type="entry name" value="IG HYPOTHETICAL 15966"/>
    <property type="match status" value="1"/>
</dbReference>
<dbReference type="Proteomes" id="UP000199087">
    <property type="component" value="Unassembled WGS sequence"/>
</dbReference>
<keyword evidence="2" id="KW-1185">Reference proteome</keyword>
<evidence type="ECO:0000313" key="2">
    <source>
        <dbReference type="Proteomes" id="UP000199087"/>
    </source>
</evidence>
<evidence type="ECO:0000313" key="1">
    <source>
        <dbReference type="EMBL" id="CRK84554.1"/>
    </source>
</evidence>
<dbReference type="InterPro" id="IPR014962">
    <property type="entry name" value="YolD"/>
</dbReference>
<proteinExistence type="predicted"/>
<protein>
    <submittedName>
        <fullName evidence="1">YolD-like protein</fullName>
    </submittedName>
</protein>
<dbReference type="RefSeq" id="WP_176699898.1">
    <property type="nucleotide sequence ID" value="NZ_CVRB01000005.1"/>
</dbReference>
<gene>
    <name evidence="1" type="ORF">BN000_04592</name>
</gene>
<organism evidence="1 2">
    <name type="scientific">Neobacillus massiliamazoniensis</name>
    <dbReference type="NCBI Taxonomy" id="1499688"/>
    <lineage>
        <taxon>Bacteria</taxon>
        <taxon>Bacillati</taxon>
        <taxon>Bacillota</taxon>
        <taxon>Bacilli</taxon>
        <taxon>Bacillales</taxon>
        <taxon>Bacillaceae</taxon>
        <taxon>Neobacillus</taxon>
    </lineage>
</organism>